<evidence type="ECO:0000313" key="3">
    <source>
        <dbReference type="Proteomes" id="UP000614047"/>
    </source>
</evidence>
<dbReference type="Gene3D" id="3.40.50.150">
    <property type="entry name" value="Vaccinia Virus protein VP39"/>
    <property type="match status" value="1"/>
</dbReference>
<dbReference type="CDD" id="cd02440">
    <property type="entry name" value="AdoMet_MTases"/>
    <property type="match status" value="1"/>
</dbReference>
<keyword evidence="2" id="KW-0808">Transferase</keyword>
<organism evidence="2 3">
    <name type="scientific">Actinomadura viridis</name>
    <dbReference type="NCBI Taxonomy" id="58110"/>
    <lineage>
        <taxon>Bacteria</taxon>
        <taxon>Bacillati</taxon>
        <taxon>Actinomycetota</taxon>
        <taxon>Actinomycetes</taxon>
        <taxon>Streptosporangiales</taxon>
        <taxon>Thermomonosporaceae</taxon>
        <taxon>Actinomadura</taxon>
    </lineage>
</organism>
<evidence type="ECO:0000313" key="2">
    <source>
        <dbReference type="EMBL" id="MBG6091544.1"/>
    </source>
</evidence>
<dbReference type="InterPro" id="IPR025714">
    <property type="entry name" value="Methyltranfer_dom"/>
</dbReference>
<dbReference type="AlphaFoldDB" id="A0A931DI01"/>
<proteinExistence type="predicted"/>
<name>A0A931DI01_9ACTN</name>
<reference evidence="2" key="1">
    <citation type="submission" date="2020-11" db="EMBL/GenBank/DDBJ databases">
        <title>Sequencing the genomes of 1000 actinobacteria strains.</title>
        <authorList>
            <person name="Klenk H.-P."/>
        </authorList>
    </citation>
    <scope>NUCLEOTIDE SEQUENCE</scope>
    <source>
        <strain evidence="2">DSM 43175</strain>
    </source>
</reference>
<sequence length="271" mass="28986">MAEYSLALSEAEVARYRQMAETALKDERELWNAAGVRPGARIADVGCGPGAISIVLARIVGSRGYVQGVDRDLAAVSTARRLAARVGLTNVRFRQGDADATGLGPGSMDVVMMRHVLAHNGGHERSIVGHLASLARPGGCVYLVDIDAEGIRSEPVIPVLEDLNTAYRALHARRGNDLSVGLRLGELLAGAGLEAVEVHERPQVLTSRPGLRPPAWAARELLVAEGLATRERVEEWGAAFERLDREGPRFDLFLSQYCALGRRPAGDAAAG</sequence>
<dbReference type="RefSeq" id="WP_197013844.1">
    <property type="nucleotide sequence ID" value="NZ_BAABES010000019.1"/>
</dbReference>
<dbReference type="Proteomes" id="UP000614047">
    <property type="component" value="Unassembled WGS sequence"/>
</dbReference>
<dbReference type="PANTHER" id="PTHR43861">
    <property type="entry name" value="TRANS-ACONITATE 2-METHYLTRANSFERASE-RELATED"/>
    <property type="match status" value="1"/>
</dbReference>
<evidence type="ECO:0000259" key="1">
    <source>
        <dbReference type="Pfam" id="PF13847"/>
    </source>
</evidence>
<dbReference type="Pfam" id="PF13847">
    <property type="entry name" value="Methyltransf_31"/>
    <property type="match status" value="1"/>
</dbReference>
<dbReference type="EMBL" id="JADOUA010000001">
    <property type="protein sequence ID" value="MBG6091544.1"/>
    <property type="molecule type" value="Genomic_DNA"/>
</dbReference>
<dbReference type="GO" id="GO:0008168">
    <property type="term" value="F:methyltransferase activity"/>
    <property type="evidence" value="ECO:0007669"/>
    <property type="project" value="UniProtKB-KW"/>
</dbReference>
<comment type="caution">
    <text evidence="2">The sequence shown here is derived from an EMBL/GenBank/DDBJ whole genome shotgun (WGS) entry which is preliminary data.</text>
</comment>
<dbReference type="InterPro" id="IPR029063">
    <property type="entry name" value="SAM-dependent_MTases_sf"/>
</dbReference>
<keyword evidence="2" id="KW-0489">Methyltransferase</keyword>
<keyword evidence="3" id="KW-1185">Reference proteome</keyword>
<feature type="domain" description="Methyltransferase" evidence="1">
    <location>
        <begin position="39"/>
        <end position="166"/>
    </location>
</feature>
<dbReference type="SUPFAM" id="SSF53335">
    <property type="entry name" value="S-adenosyl-L-methionine-dependent methyltransferases"/>
    <property type="match status" value="1"/>
</dbReference>
<protein>
    <submittedName>
        <fullName evidence="2">SAM-dependent methyltransferase</fullName>
    </submittedName>
</protein>
<accession>A0A931DI01</accession>
<dbReference type="GO" id="GO:0032259">
    <property type="term" value="P:methylation"/>
    <property type="evidence" value="ECO:0007669"/>
    <property type="project" value="UniProtKB-KW"/>
</dbReference>
<gene>
    <name evidence="2" type="ORF">IW256_005657</name>
</gene>